<feature type="transmembrane region" description="Helical" evidence="14">
    <location>
        <begin position="33"/>
        <end position="48"/>
    </location>
</feature>
<comment type="catalytic activity">
    <reaction evidence="12">
        <text>K(+)(in) = K(+)(out)</text>
        <dbReference type="Rhea" id="RHEA:29463"/>
        <dbReference type="ChEBI" id="CHEBI:29103"/>
    </reaction>
</comment>
<keyword evidence="3" id="KW-0813">Transport</keyword>
<evidence type="ECO:0000256" key="14">
    <source>
        <dbReference type="SAM" id="Phobius"/>
    </source>
</evidence>
<keyword evidence="16" id="KW-1185">Reference proteome</keyword>
<evidence type="ECO:0000256" key="7">
    <source>
        <dbReference type="ARBA" id="ARBA00022958"/>
    </source>
</evidence>
<keyword evidence="8 14" id="KW-1133">Transmembrane helix</keyword>
<feature type="transmembrane region" description="Helical" evidence="14">
    <location>
        <begin position="136"/>
        <end position="153"/>
    </location>
</feature>
<evidence type="ECO:0000256" key="8">
    <source>
        <dbReference type="ARBA" id="ARBA00022989"/>
    </source>
</evidence>
<keyword evidence="4" id="KW-0633">Potassium transport</keyword>
<evidence type="ECO:0000256" key="2">
    <source>
        <dbReference type="ARBA" id="ARBA00006920"/>
    </source>
</evidence>
<feature type="region of interest" description="Disordered" evidence="13">
    <location>
        <begin position="184"/>
        <end position="203"/>
    </location>
</feature>
<gene>
    <name evidence="15" type="ORF">KV395_15415</name>
</gene>
<dbReference type="Proteomes" id="UP001215097">
    <property type="component" value="Chromosome"/>
</dbReference>
<keyword evidence="11" id="KW-0407">Ion channel</keyword>
<evidence type="ECO:0000256" key="13">
    <source>
        <dbReference type="SAM" id="MobiDB-lite"/>
    </source>
</evidence>
<evidence type="ECO:0000256" key="9">
    <source>
        <dbReference type="ARBA" id="ARBA00023065"/>
    </source>
</evidence>
<keyword evidence="6" id="KW-0631">Potassium channel</keyword>
<feature type="transmembrane region" description="Helical" evidence="14">
    <location>
        <begin position="98"/>
        <end position="116"/>
    </location>
</feature>
<keyword evidence="9" id="KW-0406">Ion transport</keyword>
<evidence type="ECO:0000313" key="16">
    <source>
        <dbReference type="Proteomes" id="UP001215097"/>
    </source>
</evidence>
<feature type="transmembrane region" description="Helical" evidence="14">
    <location>
        <begin position="60"/>
        <end position="78"/>
    </location>
</feature>
<evidence type="ECO:0000256" key="6">
    <source>
        <dbReference type="ARBA" id="ARBA00022826"/>
    </source>
</evidence>
<feature type="compositionally biased region" description="Acidic residues" evidence="13">
    <location>
        <begin position="186"/>
        <end position="196"/>
    </location>
</feature>
<evidence type="ECO:0000256" key="3">
    <source>
        <dbReference type="ARBA" id="ARBA00022448"/>
    </source>
</evidence>
<keyword evidence="7" id="KW-0630">Potassium</keyword>
<keyword evidence="10 14" id="KW-0472">Membrane</keyword>
<keyword evidence="5 14" id="KW-0812">Transmembrane</keyword>
<comment type="similarity">
    <text evidence="2">Belongs to the TMEM175 family.</text>
</comment>
<evidence type="ECO:0000256" key="10">
    <source>
        <dbReference type="ARBA" id="ARBA00023136"/>
    </source>
</evidence>
<evidence type="ECO:0000256" key="12">
    <source>
        <dbReference type="ARBA" id="ARBA00034430"/>
    </source>
</evidence>
<evidence type="ECO:0000256" key="5">
    <source>
        <dbReference type="ARBA" id="ARBA00022692"/>
    </source>
</evidence>
<dbReference type="InterPro" id="IPR010617">
    <property type="entry name" value="TMEM175-like"/>
</dbReference>
<dbReference type="EMBL" id="CP078075">
    <property type="protein sequence ID" value="WDM45621.1"/>
    <property type="molecule type" value="Genomic_DNA"/>
</dbReference>
<comment type="subcellular location">
    <subcellularLocation>
        <location evidence="1">Membrane</location>
        <topology evidence="1">Multi-pass membrane protein</topology>
    </subcellularLocation>
</comment>
<protein>
    <submittedName>
        <fullName evidence="15">DUF1211 domain-containing protein</fullName>
    </submittedName>
</protein>
<evidence type="ECO:0000313" key="15">
    <source>
        <dbReference type="EMBL" id="WDM45621.1"/>
    </source>
</evidence>
<evidence type="ECO:0000256" key="4">
    <source>
        <dbReference type="ARBA" id="ARBA00022538"/>
    </source>
</evidence>
<sequence>MTLLILPLLEAVSDAGAKHLTTGEFFAENGGQLFSFALSFLLIANFWMEHHRQYTEVTEITPALLWINIAWLATIVWLPVPTAMLGQMDTDPLQETVYIGTLILTQVATLAAKLYLLRHPDLTSTPISRVRQDVAGDVAAIILFGLALGIAVVMVDQGYFALFLLFLTGILARALNRLWSRRAPGSEDETVGDDEPGGPRTRR</sequence>
<accession>A0ABY7XUR0</accession>
<organism evidence="15 16">
    <name type="scientific">Microbacterium luteolum</name>
    <name type="common">Aureobacterium luteolum</name>
    <dbReference type="NCBI Taxonomy" id="69367"/>
    <lineage>
        <taxon>Bacteria</taxon>
        <taxon>Bacillati</taxon>
        <taxon>Actinomycetota</taxon>
        <taxon>Actinomycetes</taxon>
        <taxon>Micrococcales</taxon>
        <taxon>Microbacteriaceae</taxon>
        <taxon>Microbacterium</taxon>
    </lineage>
</organism>
<proteinExistence type="inferred from homology"/>
<name>A0ABY7XUR0_MICLT</name>
<evidence type="ECO:0000256" key="1">
    <source>
        <dbReference type="ARBA" id="ARBA00004141"/>
    </source>
</evidence>
<evidence type="ECO:0000256" key="11">
    <source>
        <dbReference type="ARBA" id="ARBA00023303"/>
    </source>
</evidence>
<reference evidence="15 16" key="1">
    <citation type="submission" date="2021-06" db="EMBL/GenBank/DDBJ databases">
        <title>Genome-based taxonomic framework of Microbacterium strains isolated from marine environment, the description of four new species and reclassification of four preexisting species.</title>
        <authorList>
            <person name="Lee S.D."/>
            <person name="Kim S.-M."/>
            <person name="Byeon Y.-S."/>
            <person name="Yang H.L."/>
            <person name="Kim I.S."/>
        </authorList>
    </citation>
    <scope>NUCLEOTIDE SEQUENCE [LARGE SCALE GENOMIC DNA]</scope>
    <source>
        <strain evidence="15 16">KACC 14465</strain>
    </source>
</reference>
<feature type="transmembrane region" description="Helical" evidence="14">
    <location>
        <begin position="159"/>
        <end position="176"/>
    </location>
</feature>
<dbReference type="Pfam" id="PF06736">
    <property type="entry name" value="TMEM175"/>
    <property type="match status" value="1"/>
</dbReference>